<gene>
    <name evidence="2" type="ORF">PIB30_097108</name>
</gene>
<dbReference type="EMBL" id="JASCZI010274219">
    <property type="protein sequence ID" value="MED6225793.1"/>
    <property type="molecule type" value="Genomic_DNA"/>
</dbReference>
<proteinExistence type="predicted"/>
<accession>A0ABU6ZUY0</accession>
<protein>
    <submittedName>
        <fullName evidence="2">Uncharacterized protein</fullName>
    </submittedName>
</protein>
<feature type="region of interest" description="Disordered" evidence="1">
    <location>
        <begin position="1"/>
        <end position="28"/>
    </location>
</feature>
<name>A0ABU6ZUY0_9FABA</name>
<evidence type="ECO:0000313" key="3">
    <source>
        <dbReference type="Proteomes" id="UP001341840"/>
    </source>
</evidence>
<keyword evidence="3" id="KW-1185">Reference proteome</keyword>
<evidence type="ECO:0000313" key="2">
    <source>
        <dbReference type="EMBL" id="MED6225793.1"/>
    </source>
</evidence>
<evidence type="ECO:0000256" key="1">
    <source>
        <dbReference type="SAM" id="MobiDB-lite"/>
    </source>
</evidence>
<dbReference type="Proteomes" id="UP001341840">
    <property type="component" value="Unassembled WGS sequence"/>
</dbReference>
<organism evidence="2 3">
    <name type="scientific">Stylosanthes scabra</name>
    <dbReference type="NCBI Taxonomy" id="79078"/>
    <lineage>
        <taxon>Eukaryota</taxon>
        <taxon>Viridiplantae</taxon>
        <taxon>Streptophyta</taxon>
        <taxon>Embryophyta</taxon>
        <taxon>Tracheophyta</taxon>
        <taxon>Spermatophyta</taxon>
        <taxon>Magnoliopsida</taxon>
        <taxon>eudicotyledons</taxon>
        <taxon>Gunneridae</taxon>
        <taxon>Pentapetalae</taxon>
        <taxon>rosids</taxon>
        <taxon>fabids</taxon>
        <taxon>Fabales</taxon>
        <taxon>Fabaceae</taxon>
        <taxon>Papilionoideae</taxon>
        <taxon>50 kb inversion clade</taxon>
        <taxon>dalbergioids sensu lato</taxon>
        <taxon>Dalbergieae</taxon>
        <taxon>Pterocarpus clade</taxon>
        <taxon>Stylosanthes</taxon>
    </lineage>
</organism>
<sequence length="108" mass="11609">MNNQQRNNPTLSLFGTNTNMNHLRRTHPTQSNPQALLLAQQASTHMRTSQTQATALAQNQAELLSQLHNVPSSPAVGSANGATPMVPFRLSGSSNARDPLLALLAEQL</sequence>
<feature type="non-terminal residue" evidence="2">
    <location>
        <position position="108"/>
    </location>
</feature>
<reference evidence="2 3" key="1">
    <citation type="journal article" date="2023" name="Plants (Basel)">
        <title>Bridging the Gap: Combining Genomics and Transcriptomics Approaches to Understand Stylosanthes scabra, an Orphan Legume from the Brazilian Caatinga.</title>
        <authorList>
            <person name="Ferreira-Neto J.R.C."/>
            <person name="da Silva M.D."/>
            <person name="Binneck E."/>
            <person name="de Melo N.F."/>
            <person name="da Silva R.H."/>
            <person name="de Melo A.L.T.M."/>
            <person name="Pandolfi V."/>
            <person name="Bustamante F.O."/>
            <person name="Brasileiro-Vidal A.C."/>
            <person name="Benko-Iseppon A.M."/>
        </authorList>
    </citation>
    <scope>NUCLEOTIDE SEQUENCE [LARGE SCALE GENOMIC DNA]</scope>
    <source>
        <tissue evidence="2">Leaves</tissue>
    </source>
</reference>
<comment type="caution">
    <text evidence="2">The sequence shown here is derived from an EMBL/GenBank/DDBJ whole genome shotgun (WGS) entry which is preliminary data.</text>
</comment>
<feature type="compositionally biased region" description="Polar residues" evidence="1">
    <location>
        <begin position="1"/>
        <end position="21"/>
    </location>
</feature>